<dbReference type="PROSITE" id="PS51257">
    <property type="entry name" value="PROKAR_LIPOPROTEIN"/>
    <property type="match status" value="1"/>
</dbReference>
<dbReference type="Proteomes" id="UP000219215">
    <property type="component" value="Chromosome DPRO"/>
</dbReference>
<dbReference type="AlphaFoldDB" id="A0A2C8F4I3"/>
<organism evidence="2 3">
    <name type="scientific">Pseudodesulfovibrio profundus</name>
    <dbReference type="NCBI Taxonomy" id="57320"/>
    <lineage>
        <taxon>Bacteria</taxon>
        <taxon>Pseudomonadati</taxon>
        <taxon>Thermodesulfobacteriota</taxon>
        <taxon>Desulfovibrionia</taxon>
        <taxon>Desulfovibrionales</taxon>
        <taxon>Desulfovibrionaceae</taxon>
    </lineage>
</organism>
<feature type="chain" id="PRO_5012112546" evidence="1">
    <location>
        <begin position="23"/>
        <end position="60"/>
    </location>
</feature>
<dbReference type="KEGG" id="pprf:DPRO_0041"/>
<dbReference type="OrthoDB" id="5461124at2"/>
<proteinExistence type="predicted"/>
<sequence>MNWLKYVLVAVCLTLMLGFSLGCEQEGPAEKAGKTIDQTVEDVGDSIEDAGDKIEDKLDN</sequence>
<evidence type="ECO:0000256" key="1">
    <source>
        <dbReference type="SAM" id="SignalP"/>
    </source>
</evidence>
<dbReference type="RefSeq" id="WP_097010258.1">
    <property type="nucleotide sequence ID" value="NZ_LT907975.1"/>
</dbReference>
<evidence type="ECO:0000313" key="3">
    <source>
        <dbReference type="Proteomes" id="UP000219215"/>
    </source>
</evidence>
<accession>A0A2C8F4I3</accession>
<protein>
    <submittedName>
        <fullName evidence="2">Uncharacterized protein</fullName>
    </submittedName>
</protein>
<evidence type="ECO:0000313" key="2">
    <source>
        <dbReference type="EMBL" id="SOB56918.1"/>
    </source>
</evidence>
<feature type="signal peptide" evidence="1">
    <location>
        <begin position="1"/>
        <end position="22"/>
    </location>
</feature>
<keyword evidence="3" id="KW-1185">Reference proteome</keyword>
<reference evidence="3" key="1">
    <citation type="submission" date="2017-09" db="EMBL/GenBank/DDBJ databases">
        <authorList>
            <person name="Regsiter A."/>
            <person name="William W."/>
        </authorList>
    </citation>
    <scope>NUCLEOTIDE SEQUENCE [LARGE SCALE GENOMIC DNA]</scope>
    <source>
        <strain evidence="3">500-1</strain>
    </source>
</reference>
<dbReference type="EMBL" id="LT907975">
    <property type="protein sequence ID" value="SOB56918.1"/>
    <property type="molecule type" value="Genomic_DNA"/>
</dbReference>
<gene>
    <name evidence="2" type="ORF">DPRO_0041</name>
</gene>
<keyword evidence="1" id="KW-0732">Signal</keyword>
<name>A0A2C8F4I3_9BACT</name>